<feature type="transmembrane region" description="Helical" evidence="1">
    <location>
        <begin position="564"/>
        <end position="585"/>
    </location>
</feature>
<dbReference type="NCBIfam" id="TIGR02123">
    <property type="entry name" value="TRAP_fused"/>
    <property type="match status" value="1"/>
</dbReference>
<accession>A0ABN1GM09</accession>
<feature type="transmembrane region" description="Helical" evidence="1">
    <location>
        <begin position="455"/>
        <end position="477"/>
    </location>
</feature>
<feature type="transmembrane region" description="Helical" evidence="1">
    <location>
        <begin position="137"/>
        <end position="154"/>
    </location>
</feature>
<evidence type="ECO:0000256" key="1">
    <source>
        <dbReference type="SAM" id="Phobius"/>
    </source>
</evidence>
<feature type="transmembrane region" description="Helical" evidence="1">
    <location>
        <begin position="413"/>
        <end position="435"/>
    </location>
</feature>
<keyword evidence="4" id="KW-1185">Reference proteome</keyword>
<feature type="transmembrane region" description="Helical" evidence="1">
    <location>
        <begin position="305"/>
        <end position="329"/>
    </location>
</feature>
<dbReference type="EMBL" id="BAAADS010000025">
    <property type="protein sequence ID" value="GAA0614320.1"/>
    <property type="molecule type" value="Genomic_DNA"/>
</dbReference>
<evidence type="ECO:0000313" key="4">
    <source>
        <dbReference type="Proteomes" id="UP001500866"/>
    </source>
</evidence>
<organism evidence="3 4">
    <name type="scientific">Virgibacillus siamensis</name>
    <dbReference type="NCBI Taxonomy" id="480071"/>
    <lineage>
        <taxon>Bacteria</taxon>
        <taxon>Bacillati</taxon>
        <taxon>Bacillota</taxon>
        <taxon>Bacilli</taxon>
        <taxon>Bacillales</taxon>
        <taxon>Bacillaceae</taxon>
        <taxon>Virgibacillus</taxon>
    </lineage>
</organism>
<evidence type="ECO:0000313" key="3">
    <source>
        <dbReference type="EMBL" id="GAA0614320.1"/>
    </source>
</evidence>
<feature type="transmembrane region" description="Helical" evidence="1">
    <location>
        <begin position="377"/>
        <end position="392"/>
    </location>
</feature>
<protein>
    <submittedName>
        <fullName evidence="3">TRAP transporter permease</fullName>
    </submittedName>
</protein>
<feature type="transmembrane region" description="Helical" evidence="1">
    <location>
        <begin position="605"/>
        <end position="628"/>
    </location>
</feature>
<reference evidence="3 4" key="1">
    <citation type="journal article" date="2019" name="Int. J. Syst. Evol. Microbiol.">
        <title>The Global Catalogue of Microorganisms (GCM) 10K type strain sequencing project: providing services to taxonomists for standard genome sequencing and annotation.</title>
        <authorList>
            <consortium name="The Broad Institute Genomics Platform"/>
            <consortium name="The Broad Institute Genome Sequencing Center for Infectious Disease"/>
            <person name="Wu L."/>
            <person name="Ma J."/>
        </authorList>
    </citation>
    <scope>NUCLEOTIDE SEQUENCE [LARGE SCALE GENOMIC DNA]</scope>
    <source>
        <strain evidence="3 4">JCM 15395</strain>
    </source>
</reference>
<feature type="transmembrane region" description="Helical" evidence="1">
    <location>
        <begin position="498"/>
        <end position="523"/>
    </location>
</feature>
<dbReference type="Proteomes" id="UP001500866">
    <property type="component" value="Unassembled WGS sequence"/>
</dbReference>
<feature type="domain" description="TRAP C4-dicarboxylate transport system permease DctM subunit" evidence="2">
    <location>
        <begin position="125"/>
        <end position="557"/>
    </location>
</feature>
<keyword evidence="1" id="KW-1133">Transmembrane helix</keyword>
<keyword evidence="1" id="KW-0472">Membrane</keyword>
<proteinExistence type="predicted"/>
<dbReference type="RefSeq" id="WP_343816009.1">
    <property type="nucleotide sequence ID" value="NZ_BAAADS010000025.1"/>
</dbReference>
<feature type="transmembrane region" description="Helical" evidence="1">
    <location>
        <begin position="183"/>
        <end position="205"/>
    </location>
</feature>
<feature type="transmembrane region" description="Helical" evidence="1">
    <location>
        <begin position="350"/>
        <end position="371"/>
    </location>
</feature>
<dbReference type="InterPro" id="IPR011853">
    <property type="entry name" value="TRAP_DctM-Dct_fused"/>
</dbReference>
<comment type="caution">
    <text evidence="3">The sequence shown here is derived from an EMBL/GenBank/DDBJ whole genome shotgun (WGS) entry which is preliminary data.</text>
</comment>
<dbReference type="PANTHER" id="PTHR43849">
    <property type="entry name" value="BLL3936 PROTEIN"/>
    <property type="match status" value="1"/>
</dbReference>
<keyword evidence="1" id="KW-0812">Transmembrane</keyword>
<name>A0ABN1GM09_9BACI</name>
<dbReference type="PANTHER" id="PTHR43849:SF2">
    <property type="entry name" value="BLL3936 PROTEIN"/>
    <property type="match status" value="1"/>
</dbReference>
<evidence type="ECO:0000259" key="2">
    <source>
        <dbReference type="Pfam" id="PF06808"/>
    </source>
</evidence>
<dbReference type="InterPro" id="IPR010656">
    <property type="entry name" value="DctM"/>
</dbReference>
<feature type="transmembrane region" description="Helical" evidence="1">
    <location>
        <begin position="82"/>
        <end position="104"/>
    </location>
</feature>
<feature type="transmembrane region" description="Helical" evidence="1">
    <location>
        <begin position="535"/>
        <end position="552"/>
    </location>
</feature>
<sequence length="647" mass="69288">MDGKRYCENMLAEGWKRKLQGIYLKIFAVVAFILSAYQIWSVIWGKLDPINQMAIHLAFIIGLTFMGYGFSKSNERNTPSFLDLLLTSLAFAAGIYFTVRAGWIAERIPMLDPLTGFDIFFGLVFVLLSMEAARRTIGMPIIIIVLIGISYAVWGHHLQGLWGHRELSLTAILNDLAFSFNGLWGSPVSVAATFVFMFLLFGSFLQKAGAGEFFFNLSTAIAGRSKGGAAKVAVLSSALFGSISGSPTANVVTTGAFTIPVSKRAGYTSKFAAAVEAAASTGGSILPPIMGSSAFLMAAVTQLPYMTIIIAAILPGMLYYVSLLAMVHFEALRLDLPREEKKNLPKISHVLRDGWYFFIPLLVVVCFLLLGNSASRAGFYGILAVIMISWFRKNTRMGVRKIFEAMVDGAKSAIPVTTACASAGLVIAGIMSTGLGGKITSILLGLTEGMLVPTLLLVMVICVIFGMGMPVAAAYILTAMLSAPALIELGVSKMSAHLFIVYFSIFSAITPPVAVAAFAAAGISGGNPNRVGFTAVRLGIVGFIVPFMFVLNPSLLMEGPLVHVVFAFITALIGVVLLAAGMIGWLFSKMTIMERIMLIAGGSLFIHPGLLSGAIGLCITIVVVFLQLRCRIAPADRRRGKENSVIM</sequence>
<feature type="transmembrane region" description="Helical" evidence="1">
    <location>
        <begin position="110"/>
        <end position="130"/>
    </location>
</feature>
<gene>
    <name evidence="3" type="ORF">GCM10009001_34490</name>
</gene>
<feature type="transmembrane region" description="Helical" evidence="1">
    <location>
        <begin position="271"/>
        <end position="299"/>
    </location>
</feature>
<feature type="transmembrane region" description="Helical" evidence="1">
    <location>
        <begin position="21"/>
        <end position="40"/>
    </location>
</feature>
<feature type="transmembrane region" description="Helical" evidence="1">
    <location>
        <begin position="52"/>
        <end position="70"/>
    </location>
</feature>
<dbReference type="Pfam" id="PF06808">
    <property type="entry name" value="DctM"/>
    <property type="match status" value="1"/>
</dbReference>